<feature type="signal peptide" evidence="1">
    <location>
        <begin position="1"/>
        <end position="20"/>
    </location>
</feature>
<evidence type="ECO:0000313" key="2">
    <source>
        <dbReference type="EMBL" id="PJJ40619.1"/>
    </source>
</evidence>
<evidence type="ECO:0000256" key="1">
    <source>
        <dbReference type="SAM" id="SignalP"/>
    </source>
</evidence>
<reference evidence="2 3" key="1">
    <citation type="submission" date="2017-11" db="EMBL/GenBank/DDBJ databases">
        <title>Animal gut microbial communities from fecal samples from Wisconsin, USA.</title>
        <authorList>
            <person name="Neumann A."/>
        </authorList>
    </citation>
    <scope>NUCLEOTIDE SEQUENCE [LARGE SCALE GENOMIC DNA]</scope>
    <source>
        <strain evidence="2 3">UWS3</strain>
    </source>
</reference>
<dbReference type="EMBL" id="PGEX01000001">
    <property type="protein sequence ID" value="PJJ40619.1"/>
    <property type="molecule type" value="Genomic_DNA"/>
</dbReference>
<gene>
    <name evidence="2" type="ORF">BGX16_0551</name>
</gene>
<keyword evidence="3" id="KW-1185">Reference proteome</keyword>
<dbReference type="OrthoDB" id="9808772at2"/>
<accession>A0A2M9A4J8</accession>
<name>A0A2M9A4J8_9BACT</name>
<feature type="chain" id="PRO_5014812337" evidence="1">
    <location>
        <begin position="21"/>
        <end position="256"/>
    </location>
</feature>
<organism evidence="2 3">
    <name type="scientific">Hallerella succinigenes</name>
    <dbReference type="NCBI Taxonomy" id="1896222"/>
    <lineage>
        <taxon>Bacteria</taxon>
        <taxon>Pseudomonadati</taxon>
        <taxon>Fibrobacterota</taxon>
        <taxon>Fibrobacteria</taxon>
        <taxon>Fibrobacterales</taxon>
        <taxon>Fibrobacteraceae</taxon>
        <taxon>Hallerella</taxon>
    </lineage>
</organism>
<keyword evidence="1" id="KW-0732">Signal</keyword>
<dbReference type="RefSeq" id="WP_100424687.1">
    <property type="nucleotide sequence ID" value="NZ_PGEX01000001.1"/>
</dbReference>
<protein>
    <submittedName>
        <fullName evidence="2">Uncharacterized protein</fullName>
    </submittedName>
</protein>
<evidence type="ECO:0000313" key="3">
    <source>
        <dbReference type="Proteomes" id="UP000231134"/>
    </source>
</evidence>
<proteinExistence type="predicted"/>
<dbReference type="AlphaFoldDB" id="A0A2M9A4J8"/>
<comment type="caution">
    <text evidence="2">The sequence shown here is derived from an EMBL/GenBank/DDBJ whole genome shotgun (WGS) entry which is preliminary data.</text>
</comment>
<sequence>MKTAFKILCASIFAASVSFAQDDFETYDAEGEGSTYYAPAAEKDGANYYSADDANAPEETVAGSASSSSDEWAGFDYENAGLTQWEFQQAKESGMSRDKLTQLTELGVRPSEYNQEPWKRLGVSEEDWLSSRASGLDDSDIDRTYRNHAGEQDLAYLSAVIPSLYQWKHDQTVKAIWMDALWVVGVGGLTYFAINNDKYDNTWIYWLIPILGAHGWSFADAFFDTQWANNPDANRFSLGIGPSFEGGLAGILQVRF</sequence>
<dbReference type="Proteomes" id="UP000231134">
    <property type="component" value="Unassembled WGS sequence"/>
</dbReference>